<dbReference type="GO" id="GO:0016042">
    <property type="term" value="P:lipid catabolic process"/>
    <property type="evidence" value="ECO:0007669"/>
    <property type="project" value="UniProtKB-KW"/>
</dbReference>
<dbReference type="InterPro" id="IPR000159">
    <property type="entry name" value="RA_dom"/>
</dbReference>
<dbReference type="PROSITE" id="PS50004">
    <property type="entry name" value="C2"/>
    <property type="match status" value="1"/>
</dbReference>
<dbReference type="GO" id="GO:0004435">
    <property type="term" value="F:phosphatidylinositol-4,5-bisphosphate phospholipase C activity"/>
    <property type="evidence" value="ECO:0007669"/>
    <property type="project" value="UniProtKB-EC"/>
</dbReference>
<dbReference type="Pfam" id="PF00388">
    <property type="entry name" value="PI-PLC-X"/>
    <property type="match status" value="1"/>
</dbReference>
<evidence type="ECO:0000256" key="6">
    <source>
        <dbReference type="RuleBase" id="RU361133"/>
    </source>
</evidence>
<keyword evidence="4 6" id="KW-0443">Lipid metabolism</keyword>
<dbReference type="InterPro" id="IPR001711">
    <property type="entry name" value="PLipase_C_Pinositol-sp_Y"/>
</dbReference>
<evidence type="ECO:0000259" key="9">
    <source>
        <dbReference type="PROSITE" id="PS50008"/>
    </source>
</evidence>
<feature type="compositionally biased region" description="Basic and acidic residues" evidence="7">
    <location>
        <begin position="1250"/>
        <end position="1275"/>
    </location>
</feature>
<dbReference type="GO" id="GO:0007186">
    <property type="term" value="P:G protein-coupled receptor signaling pathway"/>
    <property type="evidence" value="ECO:0007669"/>
    <property type="project" value="TreeGrafter"/>
</dbReference>
<dbReference type="GO" id="GO:0051209">
    <property type="term" value="P:release of sequestered calcium ion into cytosol"/>
    <property type="evidence" value="ECO:0007669"/>
    <property type="project" value="TreeGrafter"/>
</dbReference>
<feature type="region of interest" description="Disordered" evidence="7">
    <location>
        <begin position="84"/>
        <end position="109"/>
    </location>
</feature>
<evidence type="ECO:0000313" key="11">
    <source>
        <dbReference type="Proteomes" id="UP000887540"/>
    </source>
</evidence>
<dbReference type="Pfam" id="PF00387">
    <property type="entry name" value="PI-PLC-Y"/>
    <property type="match status" value="1"/>
</dbReference>
<evidence type="ECO:0000259" key="10">
    <source>
        <dbReference type="PROSITE" id="PS50200"/>
    </source>
</evidence>
<dbReference type="InterPro" id="IPR000909">
    <property type="entry name" value="PLipase_C_PInositol-sp_X_dom"/>
</dbReference>
<dbReference type="PANTHER" id="PTHR10336">
    <property type="entry name" value="PHOSPHOINOSITIDE-SPECIFIC PHOSPHOLIPASE C FAMILY PROTEIN"/>
    <property type="match status" value="1"/>
</dbReference>
<feature type="compositionally biased region" description="Polar residues" evidence="7">
    <location>
        <begin position="95"/>
        <end position="106"/>
    </location>
</feature>
<dbReference type="SMART" id="SM00149">
    <property type="entry name" value="PLCYc"/>
    <property type="match status" value="1"/>
</dbReference>
<dbReference type="InterPro" id="IPR017946">
    <property type="entry name" value="PLC-like_Pdiesterase_TIM-brl"/>
</dbReference>
<evidence type="ECO:0000259" key="8">
    <source>
        <dbReference type="PROSITE" id="PS50004"/>
    </source>
</evidence>
<evidence type="ECO:0000256" key="2">
    <source>
        <dbReference type="ARBA" id="ARBA00022801"/>
    </source>
</evidence>
<dbReference type="SMART" id="SM00239">
    <property type="entry name" value="C2"/>
    <property type="match status" value="1"/>
</dbReference>
<sequence length="1275" mass="144049">MLKCLGGETPNSGSVSSSGQISALNGPCSKEYQEKPVYFTEFVELYRLFSTRIRKDIKDLFNECVLYTEDLFNECILYTNPNTHVQKGGREKQSPRLQSRTESLSGPSGPVTDFIPNDVLTRNTASNLFHINERQQKIYNALALASICSTGLMDTSRTSFLTPSALKQFICTQQMEQVEEPYAMKLIQEHEPDPMFRSKQLMSFEGFVRYLSDPINFAFVPEVIETPEQENMHYPLSYYYICSSHNTYLTGHQLKGESSAEMYRQVLLTGCRCVELDCWDGDDGLPLIYHGHTFTSKISFRTVVDIIKKSAFVTSKFPVILSLENHCSLQQQAKMAQMFKTAFGDKLVTNFLFECDYSDSPKLPTPFQLQNKILIKNKKLIAEPSAGLSIDRSMNRSDTNFGLRRKQSRSSYDSSTIDDVDDELDEFLDDEEAESDEADERIDAESSKDLTIHRRESHLSQKSIASSYVTTVTDSKNSSRRKRNKSDILTEIKDDDEPMATWPVQRRPMPRSTGNQIAPELSDLVIYSQAVKFKGFLSTLPDDQPDHYQQTPTPKSLTRGPTSHFLSSVGQPPRRLKSSSQISTESLNSRSDEASTPVNLPSNARPNANASCYQVTSLTEASARKLCRKHGMKCINYTRDHIMRTYPGGMRIDSSNFNPIQFWQFGLQMVALNYQTSDVPMAVNAAMFEQAGNCGYTIKPRALWDPTHPLYGKFNPLSKELVHCSALILQLTIISGQYVCPGQFTGSPFVEIEILGIPSDCTKEKSKVVTRNSVNPVWQHSCTFRITFVDLAFLRIAVCDGGSNGKVVSQRVVPVKCLRPGYRHLPLRSTANQPLEQAMLFIRTRFEQEEHIYLHDEDSHRYPNFEPELNYQILKIDPEAPVKPLSILRRQIFVLRILGLYTDDTPTIVHAESSSTVRNVIQTALINAGKVSENADDYMLFEECLSSSPMFWNESSGDIETSTAQRMLPPNEPIMDAVACWNGSTRRFQLRKKSSDPSGRAWISSIIKGAGASTSNLSNAQSTSAASSSSSPRRADDWIGLPTRARSPTSPIPMHGHGRSFDIEPESSGDFLEVTRMHPRARSMGETFLICIHNVSENHPYAILRTSIHNTASDVIKQIFVKTQRYDTNESEFVLVEELRDQSADLNRPTSSKTIDPNSKKLSYRVLDMDENVWKAQSKWSTAGRFLLEKRGDALQKVSKCQRHDSYRKISLSNMRSINITRKFSRFGKSFTMDRNRGSVGSVESTSSKETLKDVKESKEKEKEKKDKDKDLKDN</sequence>
<dbReference type="InterPro" id="IPR029071">
    <property type="entry name" value="Ubiquitin-like_domsf"/>
</dbReference>
<keyword evidence="5" id="KW-0807">Transducer</keyword>
<dbReference type="EC" id="3.1.4.11" evidence="1 6"/>
<organism evidence="11 12">
    <name type="scientific">Acrobeloides nanus</name>
    <dbReference type="NCBI Taxonomy" id="290746"/>
    <lineage>
        <taxon>Eukaryota</taxon>
        <taxon>Metazoa</taxon>
        <taxon>Ecdysozoa</taxon>
        <taxon>Nematoda</taxon>
        <taxon>Chromadorea</taxon>
        <taxon>Rhabditida</taxon>
        <taxon>Tylenchina</taxon>
        <taxon>Cephalobomorpha</taxon>
        <taxon>Cephaloboidea</taxon>
        <taxon>Cephalobidae</taxon>
        <taxon>Acrobeloides</taxon>
    </lineage>
</organism>
<evidence type="ECO:0000256" key="3">
    <source>
        <dbReference type="ARBA" id="ARBA00022963"/>
    </source>
</evidence>
<dbReference type="Gene3D" id="3.10.20.90">
    <property type="entry name" value="Phosphatidylinositol 3-kinase Catalytic Subunit, Chain A, domain 1"/>
    <property type="match status" value="2"/>
</dbReference>
<protein>
    <recommendedName>
        <fullName evidence="1 6">Phosphoinositide phospholipase C</fullName>
        <ecNumber evidence="1 6">3.1.4.11</ecNumber>
    </recommendedName>
</protein>
<name>A0A914DGH3_9BILA</name>
<dbReference type="SUPFAM" id="SSF49562">
    <property type="entry name" value="C2 domain (Calcium/lipid-binding domain, CaLB)"/>
    <property type="match status" value="1"/>
</dbReference>
<feature type="region of interest" description="Disordered" evidence="7">
    <location>
        <begin position="538"/>
        <end position="606"/>
    </location>
</feature>
<dbReference type="PRINTS" id="PR00390">
    <property type="entry name" value="PHPHLIPASEC"/>
</dbReference>
<dbReference type="SMART" id="SM00314">
    <property type="entry name" value="RA"/>
    <property type="match status" value="2"/>
</dbReference>
<feature type="region of interest" description="Disordered" evidence="7">
    <location>
        <begin position="1235"/>
        <end position="1275"/>
    </location>
</feature>
<dbReference type="Pfam" id="PF00168">
    <property type="entry name" value="C2"/>
    <property type="match status" value="1"/>
</dbReference>
<dbReference type="Pfam" id="PF00788">
    <property type="entry name" value="RA"/>
    <property type="match status" value="2"/>
</dbReference>
<evidence type="ECO:0000256" key="7">
    <source>
        <dbReference type="SAM" id="MobiDB-lite"/>
    </source>
</evidence>
<feature type="domain" description="PI-PLC Y-box" evidence="9">
    <location>
        <begin position="597"/>
        <end position="703"/>
    </location>
</feature>
<dbReference type="Proteomes" id="UP000887540">
    <property type="component" value="Unplaced"/>
</dbReference>
<comment type="catalytic activity">
    <reaction evidence="6">
        <text>a 1,2-diacyl-sn-glycero-3-phospho-(1D-myo-inositol-4,5-bisphosphate) + H2O = 1D-myo-inositol 1,4,5-trisphosphate + a 1,2-diacyl-sn-glycerol + H(+)</text>
        <dbReference type="Rhea" id="RHEA:33179"/>
        <dbReference type="ChEBI" id="CHEBI:15377"/>
        <dbReference type="ChEBI" id="CHEBI:15378"/>
        <dbReference type="ChEBI" id="CHEBI:17815"/>
        <dbReference type="ChEBI" id="CHEBI:58456"/>
        <dbReference type="ChEBI" id="CHEBI:203600"/>
        <dbReference type="EC" id="3.1.4.11"/>
    </reaction>
</comment>
<reference evidence="12" key="1">
    <citation type="submission" date="2022-11" db="UniProtKB">
        <authorList>
            <consortium name="WormBaseParasite"/>
        </authorList>
    </citation>
    <scope>IDENTIFICATION</scope>
</reference>
<dbReference type="SUPFAM" id="SSF47473">
    <property type="entry name" value="EF-hand"/>
    <property type="match status" value="1"/>
</dbReference>
<dbReference type="GO" id="GO:0046488">
    <property type="term" value="P:phosphatidylinositol metabolic process"/>
    <property type="evidence" value="ECO:0007669"/>
    <property type="project" value="TreeGrafter"/>
</dbReference>
<dbReference type="AlphaFoldDB" id="A0A914DGH3"/>
<dbReference type="InterPro" id="IPR011992">
    <property type="entry name" value="EF-hand-dom_pair"/>
</dbReference>
<dbReference type="FunFam" id="3.10.20.90:FF:000238">
    <property type="entry name" value="Phosphoinositide phospholipase C"/>
    <property type="match status" value="1"/>
</dbReference>
<dbReference type="PROSITE" id="PS50008">
    <property type="entry name" value="PIPLC_Y_DOMAIN"/>
    <property type="match status" value="1"/>
</dbReference>
<dbReference type="FunFam" id="3.20.20.190:FF:000039">
    <property type="entry name" value="Phosphoinositide phospholipase C"/>
    <property type="match status" value="1"/>
</dbReference>
<dbReference type="InterPro" id="IPR035892">
    <property type="entry name" value="C2_domain_sf"/>
</dbReference>
<dbReference type="InterPro" id="IPR000008">
    <property type="entry name" value="C2_dom"/>
</dbReference>
<feature type="compositionally biased region" description="Polar residues" evidence="7">
    <location>
        <begin position="460"/>
        <end position="474"/>
    </location>
</feature>
<feature type="region of interest" description="Disordered" evidence="7">
    <location>
        <begin position="1"/>
        <end position="20"/>
    </location>
</feature>
<dbReference type="InterPro" id="IPR015359">
    <property type="entry name" value="PLC_EF-hand-like"/>
</dbReference>
<feature type="compositionally biased region" description="Low complexity" evidence="7">
    <location>
        <begin position="1013"/>
        <end position="1031"/>
    </location>
</feature>
<keyword evidence="2 6" id="KW-0378">Hydrolase</keyword>
<dbReference type="SUPFAM" id="SSF54236">
    <property type="entry name" value="Ubiquitin-like"/>
    <property type="match status" value="2"/>
</dbReference>
<keyword evidence="11" id="KW-1185">Reference proteome</keyword>
<dbReference type="WBParaSite" id="ACRNAN_scaffold245.g24398.t1">
    <property type="protein sequence ID" value="ACRNAN_scaffold245.g24398.t1"/>
    <property type="gene ID" value="ACRNAN_scaffold245.g24398"/>
</dbReference>
<dbReference type="Gene3D" id="2.60.40.150">
    <property type="entry name" value="C2 domain"/>
    <property type="match status" value="1"/>
</dbReference>
<dbReference type="Gene3D" id="3.20.20.190">
    <property type="entry name" value="Phosphatidylinositol (PI) phosphodiesterase"/>
    <property type="match status" value="2"/>
</dbReference>
<dbReference type="PROSITE" id="PS50007">
    <property type="entry name" value="PIPLC_X_DOMAIN"/>
    <property type="match status" value="1"/>
</dbReference>
<feature type="domain" description="Ras-associating" evidence="10">
    <location>
        <begin position="902"/>
        <end position="995"/>
    </location>
</feature>
<feature type="compositionally biased region" description="Basic and acidic residues" evidence="7">
    <location>
        <begin position="441"/>
        <end position="459"/>
    </location>
</feature>
<feature type="compositionally biased region" description="Polar residues" evidence="7">
    <location>
        <begin position="547"/>
        <end position="570"/>
    </location>
</feature>
<proteinExistence type="predicted"/>
<evidence type="ECO:0000256" key="4">
    <source>
        <dbReference type="ARBA" id="ARBA00023098"/>
    </source>
</evidence>
<feature type="compositionally biased region" description="Polar residues" evidence="7">
    <location>
        <begin position="578"/>
        <end position="606"/>
    </location>
</feature>
<keyword evidence="3 6" id="KW-0442">Lipid degradation</keyword>
<evidence type="ECO:0000313" key="12">
    <source>
        <dbReference type="WBParaSite" id="ACRNAN_scaffold245.g24398.t1"/>
    </source>
</evidence>
<dbReference type="PANTHER" id="PTHR10336:SF6">
    <property type="entry name" value="1-PHOSPHATIDYLINOSITOL 4,5-BISPHOSPHATE PHOSPHODIESTERASE EPSILON-1"/>
    <property type="match status" value="1"/>
</dbReference>
<dbReference type="PROSITE" id="PS50200">
    <property type="entry name" value="RA"/>
    <property type="match status" value="2"/>
</dbReference>
<feature type="region of interest" description="Disordered" evidence="7">
    <location>
        <begin position="1013"/>
        <end position="1066"/>
    </location>
</feature>
<dbReference type="CDD" id="cd00275">
    <property type="entry name" value="C2_PLC_like"/>
    <property type="match status" value="1"/>
</dbReference>
<dbReference type="SMART" id="SM00148">
    <property type="entry name" value="PLCXc"/>
    <property type="match status" value="1"/>
</dbReference>
<dbReference type="FunFam" id="2.60.40.150:FF:000183">
    <property type="entry name" value="Phosphoinositide phospholipase C"/>
    <property type="match status" value="1"/>
</dbReference>
<dbReference type="InterPro" id="IPR001192">
    <property type="entry name" value="PI-PLC_fam"/>
</dbReference>
<dbReference type="Pfam" id="PF09279">
    <property type="entry name" value="EF-hand_like"/>
    <property type="match status" value="1"/>
</dbReference>
<feature type="region of interest" description="Disordered" evidence="7">
    <location>
        <begin position="431"/>
        <end position="516"/>
    </location>
</feature>
<dbReference type="SUPFAM" id="SSF51695">
    <property type="entry name" value="PLC-like phosphodiesterases"/>
    <property type="match status" value="1"/>
</dbReference>
<feature type="domain" description="Ras-associating" evidence="10">
    <location>
        <begin position="1094"/>
        <end position="1193"/>
    </location>
</feature>
<evidence type="ECO:0000256" key="1">
    <source>
        <dbReference type="ARBA" id="ARBA00012368"/>
    </source>
</evidence>
<evidence type="ECO:0000256" key="5">
    <source>
        <dbReference type="ARBA" id="ARBA00023224"/>
    </source>
</evidence>
<feature type="compositionally biased region" description="Acidic residues" evidence="7">
    <location>
        <begin position="431"/>
        <end position="440"/>
    </location>
</feature>
<dbReference type="Gene3D" id="1.10.238.10">
    <property type="entry name" value="EF-hand"/>
    <property type="match status" value="1"/>
</dbReference>
<dbReference type="GO" id="GO:0048015">
    <property type="term" value="P:phosphatidylinositol-mediated signaling"/>
    <property type="evidence" value="ECO:0007669"/>
    <property type="project" value="TreeGrafter"/>
</dbReference>
<dbReference type="GO" id="GO:0007265">
    <property type="term" value="P:Ras protein signal transduction"/>
    <property type="evidence" value="ECO:0007669"/>
    <property type="project" value="TreeGrafter"/>
</dbReference>
<feature type="domain" description="C2" evidence="8">
    <location>
        <begin position="709"/>
        <end position="835"/>
    </location>
</feature>
<accession>A0A914DGH3</accession>